<reference evidence="5 6" key="1">
    <citation type="submission" date="2017-06" db="EMBL/GenBank/DDBJ databases">
        <title>Ant-infecting Ophiocordyceps genomes reveal a high diversity of potential behavioral manipulation genes and a possible major role for enterotoxins.</title>
        <authorList>
            <person name="De Bekker C."/>
            <person name="Evans H.C."/>
            <person name="Brachmann A."/>
            <person name="Hughes D.P."/>
        </authorList>
    </citation>
    <scope>NUCLEOTIDE SEQUENCE [LARGE SCALE GENOMIC DNA]</scope>
    <source>
        <strain evidence="5 6">Map16</strain>
    </source>
</reference>
<evidence type="ECO:0000259" key="4">
    <source>
        <dbReference type="Pfam" id="PF03364"/>
    </source>
</evidence>
<keyword evidence="6" id="KW-1185">Reference proteome</keyword>
<comment type="subunit">
    <text evidence="2">Interacts with coenzyme Q.</text>
</comment>
<feature type="domain" description="Coenzyme Q-binding protein COQ10 START" evidence="4">
    <location>
        <begin position="54"/>
        <end position="168"/>
    </location>
</feature>
<dbReference type="Gene3D" id="3.30.530.20">
    <property type="match status" value="1"/>
</dbReference>
<accession>A0A2C5ZGV3</accession>
<dbReference type="Proteomes" id="UP000226431">
    <property type="component" value="Unassembled WGS sequence"/>
</dbReference>
<comment type="caution">
    <text evidence="5">The sequence shown here is derived from an EMBL/GenBank/DDBJ whole genome shotgun (WGS) entry which is preliminary data.</text>
</comment>
<dbReference type="GO" id="GO:0005739">
    <property type="term" value="C:mitochondrion"/>
    <property type="evidence" value="ECO:0007669"/>
    <property type="project" value="TreeGrafter"/>
</dbReference>
<dbReference type="Pfam" id="PF03364">
    <property type="entry name" value="Polyketide_cyc"/>
    <property type="match status" value="1"/>
</dbReference>
<name>A0A2C5ZGV3_9HYPO</name>
<dbReference type="EMBL" id="NJES01000001">
    <property type="protein sequence ID" value="PHH81185.1"/>
    <property type="molecule type" value="Genomic_DNA"/>
</dbReference>
<dbReference type="SUPFAM" id="SSF55961">
    <property type="entry name" value="Bet v1-like"/>
    <property type="match status" value="1"/>
</dbReference>
<comment type="function">
    <text evidence="3">Required for the function of coenzyme Q in the respiratory chain. May serve as a chaperone or may be involved in the transport of Q6 from its site of synthesis to the catalytic sites of the respiratory complexes.</text>
</comment>
<evidence type="ECO:0000313" key="6">
    <source>
        <dbReference type="Proteomes" id="UP000226431"/>
    </source>
</evidence>
<dbReference type="GO" id="GO:0048039">
    <property type="term" value="F:ubiquinone binding"/>
    <property type="evidence" value="ECO:0007669"/>
    <property type="project" value="InterPro"/>
</dbReference>
<dbReference type="OrthoDB" id="292693at2759"/>
<dbReference type="AlphaFoldDB" id="A0A2C5ZGV3"/>
<dbReference type="InterPro" id="IPR023393">
    <property type="entry name" value="START-like_dom_sf"/>
</dbReference>
<dbReference type="PANTHER" id="PTHR12901:SF10">
    <property type="entry name" value="COENZYME Q-BINDING PROTEIN COQ10, MITOCHONDRIAL"/>
    <property type="match status" value="1"/>
</dbReference>
<evidence type="ECO:0000313" key="5">
    <source>
        <dbReference type="EMBL" id="PHH81185.1"/>
    </source>
</evidence>
<dbReference type="GO" id="GO:0045333">
    <property type="term" value="P:cellular respiration"/>
    <property type="evidence" value="ECO:0007669"/>
    <property type="project" value="InterPro"/>
</dbReference>
<evidence type="ECO:0000256" key="2">
    <source>
        <dbReference type="ARBA" id="ARBA00011814"/>
    </source>
</evidence>
<gene>
    <name evidence="5" type="ORF">CDD80_18</name>
</gene>
<dbReference type="PANTHER" id="PTHR12901">
    <property type="entry name" value="SPERM PROTEIN HOMOLOG"/>
    <property type="match status" value="1"/>
</dbReference>
<protein>
    <recommendedName>
        <fullName evidence="4">Coenzyme Q-binding protein COQ10 START domain-containing protein</fullName>
    </recommendedName>
</protein>
<proteinExistence type="inferred from homology"/>
<dbReference type="STRING" id="2004952.A0A2C5ZGV3"/>
<comment type="similarity">
    <text evidence="1">Belongs to the COQ10 family.</text>
</comment>
<evidence type="ECO:0000256" key="3">
    <source>
        <dbReference type="ARBA" id="ARBA00024947"/>
    </source>
</evidence>
<evidence type="ECO:0000256" key="1">
    <source>
        <dbReference type="ARBA" id="ARBA00006885"/>
    </source>
</evidence>
<organism evidence="5 6">
    <name type="scientific">Ophiocordyceps camponoti-rufipedis</name>
    <dbReference type="NCBI Taxonomy" id="2004952"/>
    <lineage>
        <taxon>Eukaryota</taxon>
        <taxon>Fungi</taxon>
        <taxon>Dikarya</taxon>
        <taxon>Ascomycota</taxon>
        <taxon>Pezizomycotina</taxon>
        <taxon>Sordariomycetes</taxon>
        <taxon>Hypocreomycetidae</taxon>
        <taxon>Hypocreales</taxon>
        <taxon>Ophiocordycipitaceae</taxon>
        <taxon>Ophiocordyceps</taxon>
    </lineage>
</organism>
<sequence>MPPRILQLRRPQLILRHRPSSLPLIQHRLLLNLDAEGPPRHCTASRRLPFAAMPLYEIIVDIDSYKEFLTGCSQSAVTRWTEPDAHGRRWPDEAILTLGFRSISETFTSKLKCCPGVLIETVAGPGEQETGSRALISSLRTRWTLQPTSRGPNVETEVRVDIDYRMRHIASDFLIASYVPQVLEAVVKLFERRAYEKLRETS</sequence>
<dbReference type="InterPro" id="IPR005031">
    <property type="entry name" value="COQ10_START"/>
</dbReference>
<dbReference type="InterPro" id="IPR044996">
    <property type="entry name" value="COQ10-like"/>
</dbReference>